<dbReference type="PANTHER" id="PTHR45651">
    <property type="entry name" value="CYCLIC NUCLEOTIDE-GATED ION CHANNEL 15-RELATED-RELATED"/>
    <property type="match status" value="1"/>
</dbReference>
<dbReference type="PROSITE" id="PS50042">
    <property type="entry name" value="CNMP_BINDING_3"/>
    <property type="match status" value="1"/>
</dbReference>
<feature type="transmembrane region" description="Helical" evidence="3">
    <location>
        <begin position="56"/>
        <end position="76"/>
    </location>
</feature>
<accession>A0AAW1VYH2</accession>
<keyword evidence="3" id="KW-1133">Transmembrane helix</keyword>
<keyword evidence="1" id="KW-0406">Ion transport</keyword>
<gene>
    <name evidence="5" type="ORF">M0R45_036641</name>
</gene>
<dbReference type="InterPro" id="IPR018490">
    <property type="entry name" value="cNMP-bd_dom_sf"/>
</dbReference>
<dbReference type="PANTHER" id="PTHR45651:SF68">
    <property type="entry name" value="ION TRANSPORT DOMAIN-CONTAINING PROTEIN"/>
    <property type="match status" value="1"/>
</dbReference>
<organism evidence="5 6">
    <name type="scientific">Rubus argutus</name>
    <name type="common">Southern blackberry</name>
    <dbReference type="NCBI Taxonomy" id="59490"/>
    <lineage>
        <taxon>Eukaryota</taxon>
        <taxon>Viridiplantae</taxon>
        <taxon>Streptophyta</taxon>
        <taxon>Embryophyta</taxon>
        <taxon>Tracheophyta</taxon>
        <taxon>Spermatophyta</taxon>
        <taxon>Magnoliopsida</taxon>
        <taxon>eudicotyledons</taxon>
        <taxon>Gunneridae</taxon>
        <taxon>Pentapetalae</taxon>
        <taxon>rosids</taxon>
        <taxon>fabids</taxon>
        <taxon>Rosales</taxon>
        <taxon>Rosaceae</taxon>
        <taxon>Rosoideae</taxon>
        <taxon>Rosoideae incertae sedis</taxon>
        <taxon>Rubus</taxon>
    </lineage>
</organism>
<feature type="domain" description="Cyclic nucleotide-binding" evidence="4">
    <location>
        <begin position="471"/>
        <end position="557"/>
    </location>
</feature>
<reference evidence="5 6" key="1">
    <citation type="journal article" date="2023" name="G3 (Bethesda)">
        <title>A chromosome-length genome assembly and annotation of blackberry (Rubus argutus, cv. 'Hillquist').</title>
        <authorList>
            <person name="Bruna T."/>
            <person name="Aryal R."/>
            <person name="Dudchenko O."/>
            <person name="Sargent D.J."/>
            <person name="Mead D."/>
            <person name="Buti M."/>
            <person name="Cavallini A."/>
            <person name="Hytonen T."/>
            <person name="Andres J."/>
            <person name="Pham M."/>
            <person name="Weisz D."/>
            <person name="Mascagni F."/>
            <person name="Usai G."/>
            <person name="Natali L."/>
            <person name="Bassil N."/>
            <person name="Fernandez G.E."/>
            <person name="Lomsadze A."/>
            <person name="Armour M."/>
            <person name="Olukolu B."/>
            <person name="Poorten T."/>
            <person name="Britton C."/>
            <person name="Davik J."/>
            <person name="Ashrafi H."/>
            <person name="Aiden E.L."/>
            <person name="Borodovsky M."/>
            <person name="Worthington M."/>
        </authorList>
    </citation>
    <scope>NUCLEOTIDE SEQUENCE [LARGE SCALE GENOMIC DNA]</scope>
    <source>
        <strain evidence="5">PI 553951</strain>
    </source>
</reference>
<dbReference type="InterPro" id="IPR000595">
    <property type="entry name" value="cNMP-bd_dom"/>
</dbReference>
<evidence type="ECO:0000259" key="4">
    <source>
        <dbReference type="PROSITE" id="PS50042"/>
    </source>
</evidence>
<dbReference type="Proteomes" id="UP001457282">
    <property type="component" value="Unassembled WGS sequence"/>
</dbReference>
<evidence type="ECO:0000313" key="5">
    <source>
        <dbReference type="EMBL" id="KAK9912800.1"/>
    </source>
</evidence>
<dbReference type="CDD" id="cd00038">
    <property type="entry name" value="CAP_ED"/>
    <property type="match status" value="1"/>
</dbReference>
<dbReference type="InterPro" id="IPR014710">
    <property type="entry name" value="RmlC-like_jellyroll"/>
</dbReference>
<dbReference type="AlphaFoldDB" id="A0AAW1VYH2"/>
<sequence length="613" mass="70890">MAESSRFRKIVDLIKQRAIPILGVVFGTRNPIAFVLLAIFFPSGFRLVGNDIPDDVADFIFGISAIISVFLDPLFMYVPLINEDTKCVMLDYRLKIAAIVFRLFGDIKYVFRIYFRIKRGLQESRRRQESHSLMKIPMSVANDMVCILPIPQVVILIFLPKMRDLRSLKIMKFLNSLILLQFLSRFYPIFKMCMRVNKDMVGLFKKKTKDMLDDKKLPIRIPKWFGIAVNIHGYILASHVLGAFWYFFSIQRVIDCWGYACRIEVGCEFSTSCVENTYRNITHIKNLCPINPPNAMVFDFGIFIYALQSGMQGSTNFPKKFLQCFSWGLRNLSSFASNLNSSTYGWENLFVVVISISGLILFMYLLGHTQTYMQETDRRESIKRKMEMIIKPKIQSLLSEYGFPNSSGTMEYRRIKEVVKLILEKDEDFVVENMFSILSFNLPDERQDYKEFLGFWIKCKLFLGKLKKVDGLKYKDEKMLKIICAILEPMIYMEGSYIIREGEPLDMMFFVTRGNVLTYKTKTNNGTIELIEKEEDSWYGEELLTWAERSSSKLSTLPISTVTVKSHNKVEVFALKALKALKALNALNLHDVVSKLVAEIIEMESGQYTSSNI</sequence>
<keyword evidence="3" id="KW-0812">Transmembrane</keyword>
<dbReference type="GO" id="GO:0016020">
    <property type="term" value="C:membrane"/>
    <property type="evidence" value="ECO:0007669"/>
    <property type="project" value="UniProtKB-SubCell"/>
</dbReference>
<evidence type="ECO:0000313" key="6">
    <source>
        <dbReference type="Proteomes" id="UP001457282"/>
    </source>
</evidence>
<keyword evidence="2" id="KW-0407">Ion channel</keyword>
<evidence type="ECO:0000256" key="3">
    <source>
        <dbReference type="SAM" id="Phobius"/>
    </source>
</evidence>
<evidence type="ECO:0000256" key="2">
    <source>
        <dbReference type="ARBA" id="ARBA00023303"/>
    </source>
</evidence>
<proteinExistence type="predicted"/>
<evidence type="ECO:0000256" key="1">
    <source>
        <dbReference type="ARBA" id="ARBA00023286"/>
    </source>
</evidence>
<dbReference type="EMBL" id="JBEDUW010000007">
    <property type="protein sequence ID" value="KAK9912800.1"/>
    <property type="molecule type" value="Genomic_DNA"/>
</dbReference>
<feature type="transmembrane region" description="Helical" evidence="3">
    <location>
        <begin position="136"/>
        <end position="158"/>
    </location>
</feature>
<feature type="transmembrane region" description="Helical" evidence="3">
    <location>
        <begin position="349"/>
        <end position="366"/>
    </location>
</feature>
<protein>
    <recommendedName>
        <fullName evidence="4">Cyclic nucleotide-binding domain-containing protein</fullName>
    </recommendedName>
</protein>
<feature type="transmembrane region" description="Helical" evidence="3">
    <location>
        <begin position="224"/>
        <end position="248"/>
    </location>
</feature>
<dbReference type="SUPFAM" id="SSF51206">
    <property type="entry name" value="cAMP-binding domain-like"/>
    <property type="match status" value="1"/>
</dbReference>
<comment type="caution">
    <text evidence="5">The sequence shown here is derived from an EMBL/GenBank/DDBJ whole genome shotgun (WGS) entry which is preliminary data.</text>
</comment>
<feature type="transmembrane region" description="Helical" evidence="3">
    <location>
        <begin position="96"/>
        <end position="115"/>
    </location>
</feature>
<name>A0AAW1VYH2_RUBAR</name>
<keyword evidence="3" id="KW-0472">Membrane</keyword>
<dbReference type="Gene3D" id="2.60.120.10">
    <property type="entry name" value="Jelly Rolls"/>
    <property type="match status" value="1"/>
</dbReference>
<keyword evidence="1" id="KW-1071">Ligand-gated ion channel</keyword>
<keyword evidence="1" id="KW-0813">Transport</keyword>
<feature type="transmembrane region" description="Helical" evidence="3">
    <location>
        <begin position="170"/>
        <end position="190"/>
    </location>
</feature>
<keyword evidence="6" id="KW-1185">Reference proteome</keyword>
<dbReference type="GO" id="GO:0034220">
    <property type="term" value="P:monoatomic ion transmembrane transport"/>
    <property type="evidence" value="ECO:0007669"/>
    <property type="project" value="UniProtKB-KW"/>
</dbReference>